<proteinExistence type="predicted"/>
<dbReference type="Pfam" id="PF17334">
    <property type="entry name" value="CsgA"/>
    <property type="match status" value="1"/>
</dbReference>
<evidence type="ECO:0000313" key="1">
    <source>
        <dbReference type="EMBL" id="MDC3425856.1"/>
    </source>
</evidence>
<sequence>MDQSLQYLHEVLSNYIEDNHAAYDIDQKMVAHNDQSEESFVRNLSQEDTQMLRQILEREIHHANKSGDHERGYQLNEINELLY</sequence>
<comment type="caution">
    <text evidence="1">The sequence shown here is derived from an EMBL/GenBank/DDBJ whole genome shotgun (WGS) entry which is preliminary data.</text>
</comment>
<dbReference type="EMBL" id="JAMQKB010000023">
    <property type="protein sequence ID" value="MDC3425856.1"/>
    <property type="molecule type" value="Genomic_DNA"/>
</dbReference>
<dbReference type="Proteomes" id="UP001145050">
    <property type="component" value="Unassembled WGS sequence"/>
</dbReference>
<dbReference type="InterPro" id="IPR020255">
    <property type="entry name" value="CsgA"/>
</dbReference>
<organism evidence="1 2">
    <name type="scientific">Terrihalobacillus insolitus</name>
    <dbReference type="NCBI Taxonomy" id="2950438"/>
    <lineage>
        <taxon>Bacteria</taxon>
        <taxon>Bacillati</taxon>
        <taxon>Bacillota</taxon>
        <taxon>Bacilli</taxon>
        <taxon>Bacillales</taxon>
        <taxon>Bacillaceae</taxon>
        <taxon>Terrihalobacillus</taxon>
    </lineage>
</organism>
<dbReference type="AlphaFoldDB" id="A0A9X3WX86"/>
<keyword evidence="2" id="KW-1185">Reference proteome</keyword>
<reference evidence="1" key="1">
    <citation type="submission" date="2022-06" db="EMBL/GenBank/DDBJ databases">
        <title>Aquibacillus sp. a new bacterium isolated from soil saline samples.</title>
        <authorList>
            <person name="Galisteo C."/>
            <person name="De La Haba R."/>
            <person name="Sanchez-Porro C."/>
            <person name="Ventosa A."/>
        </authorList>
    </citation>
    <scope>NUCLEOTIDE SEQUENCE</scope>
    <source>
        <strain evidence="1">3ASR75-11</strain>
    </source>
</reference>
<accession>A0A9X3WX86</accession>
<dbReference type="RefSeq" id="WP_272437675.1">
    <property type="nucleotide sequence ID" value="NZ_JAMQKB010000023.1"/>
</dbReference>
<gene>
    <name evidence="1" type="ORF">NC797_15210</name>
</gene>
<evidence type="ECO:0000313" key="2">
    <source>
        <dbReference type="Proteomes" id="UP001145050"/>
    </source>
</evidence>
<protein>
    <submittedName>
        <fullName evidence="1">Sigma-G-dependent sporulation-specific acid-soluble spore protein CsgA</fullName>
    </submittedName>
</protein>
<name>A0A9X3WX86_9BACI</name>